<accession>D0WGE3</accession>
<gene>
    <name evidence="2" type="ORF">HMPREF0762_00894</name>
</gene>
<dbReference type="STRING" id="649764.HMPREF0762_00894"/>
<sequence>MNFSTFIILLVLIGLVTLSIRYYRKKGTCGYKDKCGHQDCNAEYTGECSAAEKMMEDVRRNLESHS</sequence>
<proteinExistence type="predicted"/>
<dbReference type="Proteomes" id="UP000006001">
    <property type="component" value="Unassembled WGS sequence"/>
</dbReference>
<dbReference type="AlphaFoldDB" id="D0WGE3"/>
<dbReference type="HOGENOM" id="CLU_2847510_0_0_11"/>
<evidence type="ECO:0000256" key="1">
    <source>
        <dbReference type="SAM" id="Phobius"/>
    </source>
</evidence>
<evidence type="ECO:0000313" key="3">
    <source>
        <dbReference type="Proteomes" id="UP000006001"/>
    </source>
</evidence>
<dbReference type="GeneID" id="85007461"/>
<dbReference type="EMBL" id="ACUX02000006">
    <property type="protein sequence ID" value="EEZ61556.1"/>
    <property type="molecule type" value="Genomic_DNA"/>
</dbReference>
<dbReference type="OrthoDB" id="9983937at2"/>
<dbReference type="RefSeq" id="WP_006362149.1">
    <property type="nucleotide sequence ID" value="NZ_GG700630.1"/>
</dbReference>
<keyword evidence="1" id="KW-1133">Transmembrane helix</keyword>
<organism evidence="2 3">
    <name type="scientific">Slackia exigua (strain ATCC 700122 / DSM 15923 / CIP 105133 / JCM 11022 / KCTC 5966 / S-7)</name>
    <dbReference type="NCBI Taxonomy" id="649764"/>
    <lineage>
        <taxon>Bacteria</taxon>
        <taxon>Bacillati</taxon>
        <taxon>Actinomycetota</taxon>
        <taxon>Coriobacteriia</taxon>
        <taxon>Eggerthellales</taxon>
        <taxon>Eggerthellaceae</taxon>
        <taxon>Slackia</taxon>
    </lineage>
</organism>
<name>D0WGE3_SLAES</name>
<protein>
    <recommendedName>
        <fullName evidence="4">FeoB-associated Cys-rich membrane protein</fullName>
    </recommendedName>
</protein>
<feature type="transmembrane region" description="Helical" evidence="1">
    <location>
        <begin position="6"/>
        <end position="23"/>
    </location>
</feature>
<keyword evidence="1" id="KW-0472">Membrane</keyword>
<evidence type="ECO:0000313" key="2">
    <source>
        <dbReference type="EMBL" id="EEZ61556.1"/>
    </source>
</evidence>
<evidence type="ECO:0008006" key="4">
    <source>
        <dbReference type="Google" id="ProtNLM"/>
    </source>
</evidence>
<keyword evidence="3" id="KW-1185">Reference proteome</keyword>
<reference evidence="2" key="1">
    <citation type="submission" date="2009-10" db="EMBL/GenBank/DDBJ databases">
        <authorList>
            <person name="Weinstock G."/>
            <person name="Sodergren E."/>
            <person name="Clifton S."/>
            <person name="Fulton L."/>
            <person name="Fulton B."/>
            <person name="Courtney L."/>
            <person name="Fronick C."/>
            <person name="Harrison M."/>
            <person name="Strong C."/>
            <person name="Farmer C."/>
            <person name="Delahaunty K."/>
            <person name="Markovic C."/>
            <person name="Hall O."/>
            <person name="Minx P."/>
            <person name="Tomlinson C."/>
            <person name="Mitreva M."/>
            <person name="Nelson J."/>
            <person name="Hou S."/>
            <person name="Wollam A."/>
            <person name="Pepin K.H."/>
            <person name="Johnson M."/>
            <person name="Bhonagiri V."/>
            <person name="Nash W.E."/>
            <person name="Warren W."/>
            <person name="Chinwalla A."/>
            <person name="Mardis E.R."/>
            <person name="Wilson R.K."/>
        </authorList>
    </citation>
    <scope>NUCLEOTIDE SEQUENCE [LARGE SCALE GENOMIC DNA]</scope>
    <source>
        <strain evidence="2">ATCC 700122</strain>
    </source>
</reference>
<comment type="caution">
    <text evidence="2">The sequence shown here is derived from an EMBL/GenBank/DDBJ whole genome shotgun (WGS) entry which is preliminary data.</text>
</comment>
<keyword evidence="1" id="KW-0812">Transmembrane</keyword>